<dbReference type="STRING" id="626937.HMPREF3293_01742"/>
<dbReference type="GO" id="GO:0097367">
    <property type="term" value="F:carbohydrate derivative binding"/>
    <property type="evidence" value="ECO:0007669"/>
    <property type="project" value="InterPro"/>
</dbReference>
<dbReference type="PANTHER" id="PTHR38418">
    <property type="entry name" value="SUGAR ISOMERASE, KPSF/GUTQ (AFU_ORTHOLOGUE AFUA_6G08860)"/>
    <property type="match status" value="1"/>
</dbReference>
<proteinExistence type="predicted"/>
<evidence type="ECO:0000313" key="3">
    <source>
        <dbReference type="Proteomes" id="UP000070366"/>
    </source>
</evidence>
<dbReference type="AlphaFoldDB" id="A0A136Q4A8"/>
<evidence type="ECO:0000313" key="2">
    <source>
        <dbReference type="EMBL" id="KXK65528.1"/>
    </source>
</evidence>
<dbReference type="GO" id="GO:1901135">
    <property type="term" value="P:carbohydrate derivative metabolic process"/>
    <property type="evidence" value="ECO:0007669"/>
    <property type="project" value="InterPro"/>
</dbReference>
<organism evidence="2 3">
    <name type="scientific">Christensenella minuta</name>
    <dbReference type="NCBI Taxonomy" id="626937"/>
    <lineage>
        <taxon>Bacteria</taxon>
        <taxon>Bacillati</taxon>
        <taxon>Bacillota</taxon>
        <taxon>Clostridia</taxon>
        <taxon>Christensenellales</taxon>
        <taxon>Christensenellaceae</taxon>
        <taxon>Christensenella</taxon>
    </lineage>
</organism>
<dbReference type="InterPro" id="IPR046348">
    <property type="entry name" value="SIS_dom_sf"/>
</dbReference>
<dbReference type="PANTHER" id="PTHR38418:SF2">
    <property type="entry name" value="SUGAR ISOMERASE, KPSF_GUTQ (AFU_ORTHOLOGUE AFUA_6G08860)"/>
    <property type="match status" value="1"/>
</dbReference>
<dbReference type="Proteomes" id="UP000070366">
    <property type="component" value="Unassembled WGS sequence"/>
</dbReference>
<comment type="caution">
    <text evidence="2">The sequence shown here is derived from an EMBL/GenBank/DDBJ whole genome shotgun (WGS) entry which is preliminary data.</text>
</comment>
<evidence type="ECO:0000259" key="1">
    <source>
        <dbReference type="PROSITE" id="PS51464"/>
    </source>
</evidence>
<dbReference type="SUPFAM" id="SSF53697">
    <property type="entry name" value="SIS domain"/>
    <property type="match status" value="1"/>
</dbReference>
<dbReference type="Pfam" id="PF01380">
    <property type="entry name" value="SIS"/>
    <property type="match status" value="1"/>
</dbReference>
<name>A0A136Q4A8_9FIRM</name>
<feature type="domain" description="SIS" evidence="1">
    <location>
        <begin position="35"/>
        <end position="178"/>
    </location>
</feature>
<dbReference type="PROSITE" id="PS51464">
    <property type="entry name" value="SIS"/>
    <property type="match status" value="1"/>
</dbReference>
<keyword evidence="3" id="KW-1185">Reference proteome</keyword>
<dbReference type="InterPro" id="IPR035474">
    <property type="entry name" value="SIS_Kpsf"/>
</dbReference>
<dbReference type="Gene3D" id="3.40.50.10490">
    <property type="entry name" value="Glucose-6-phosphate isomerase like protein, domain 1"/>
    <property type="match status" value="1"/>
</dbReference>
<dbReference type="RefSeq" id="WP_066519920.1">
    <property type="nucleotide sequence ID" value="NZ_CABMOF010000002.1"/>
</dbReference>
<gene>
    <name evidence="2" type="ORF">HMPREF3293_01742</name>
</gene>
<protein>
    <submittedName>
        <fullName evidence="2">SIS domain protein</fullName>
    </submittedName>
</protein>
<dbReference type="InterPro" id="IPR001347">
    <property type="entry name" value="SIS_dom"/>
</dbReference>
<sequence length="199" mass="20922">MTATIKESVRGTLRQESESVGNIFEKLDMGAVEQLVEMLCSLEGRVVTAGCGTSGAAAKKIAHTLNCVDCPAVFISPADAVHGGMGTVCAGDVAILLSKGGETPEITQLVPGLKKRGAKIVAVTENENSELARESDLLLKIHVASEPDRFNMLATSSTLTVIAVMDAIAICVMDRNGFTRETFAVIHPGGAVGRRLLDR</sequence>
<dbReference type="CDD" id="cd05014">
    <property type="entry name" value="SIS_Kpsf"/>
    <property type="match status" value="1"/>
</dbReference>
<reference evidence="2 3" key="1">
    <citation type="submission" date="2016-02" db="EMBL/GenBank/DDBJ databases">
        <authorList>
            <person name="Wen L."/>
            <person name="He K."/>
            <person name="Yang H."/>
        </authorList>
    </citation>
    <scope>NUCLEOTIDE SEQUENCE [LARGE SCALE GENOMIC DNA]</scope>
    <source>
        <strain evidence="2 3">DSM 22607</strain>
    </source>
</reference>
<dbReference type="EMBL" id="LSZW01000061">
    <property type="protein sequence ID" value="KXK65528.1"/>
    <property type="molecule type" value="Genomic_DNA"/>
</dbReference>
<accession>A0A136Q4A8</accession>